<dbReference type="InterPro" id="IPR050332">
    <property type="entry name" value="GPCR_2"/>
</dbReference>
<dbReference type="InterPro" id="IPR001771">
    <property type="entry name" value="GPCR_2_VIP_rcpt_1"/>
</dbReference>
<name>A0A3P8RDM9_ASTCA</name>
<evidence type="ECO:0008006" key="18">
    <source>
        <dbReference type="Google" id="ProtNLM"/>
    </source>
</evidence>
<feature type="transmembrane region" description="Helical" evidence="12">
    <location>
        <begin position="243"/>
        <end position="263"/>
    </location>
</feature>
<evidence type="ECO:0000313" key="16">
    <source>
        <dbReference type="Ensembl" id="ENSACLP00000040150.2"/>
    </source>
</evidence>
<proteinExistence type="inferred from homology"/>
<comment type="similarity">
    <text evidence="2">Belongs to the G-protein coupled receptor 2 family.</text>
</comment>
<keyword evidence="10" id="KW-0325">Glycoprotein</keyword>
<keyword evidence="3" id="KW-1003">Cell membrane</keyword>
<dbReference type="GeneTree" id="ENSGT00940000156402"/>
<evidence type="ECO:0000256" key="4">
    <source>
        <dbReference type="ARBA" id="ARBA00022692"/>
    </source>
</evidence>
<dbReference type="Ensembl" id="ENSACLT00000041093.2">
    <property type="protein sequence ID" value="ENSACLP00000040150.2"/>
    <property type="gene ID" value="ENSACLG00000027040.2"/>
</dbReference>
<dbReference type="Gene3D" id="1.20.1070.10">
    <property type="entry name" value="Rhodopsin 7-helix transmembrane proteins"/>
    <property type="match status" value="1"/>
</dbReference>
<keyword evidence="4 12" id="KW-0812">Transmembrane</keyword>
<dbReference type="GO" id="GO:0007166">
    <property type="term" value="P:cell surface receptor signaling pathway"/>
    <property type="evidence" value="ECO:0007669"/>
    <property type="project" value="InterPro"/>
</dbReference>
<dbReference type="SUPFAM" id="SSF81321">
    <property type="entry name" value="Family A G protein-coupled receptor-like"/>
    <property type="match status" value="1"/>
</dbReference>
<reference evidence="16" key="3">
    <citation type="submission" date="2025-09" db="UniProtKB">
        <authorList>
            <consortium name="Ensembl"/>
        </authorList>
    </citation>
    <scope>IDENTIFICATION</scope>
</reference>
<evidence type="ECO:0000259" key="14">
    <source>
        <dbReference type="PROSITE" id="PS50227"/>
    </source>
</evidence>
<accession>A0A3P8RDM9</accession>
<dbReference type="Bgee" id="ENSACLG00000027040">
    <property type="expression patterns" value="Expressed in liver and 3 other cell types or tissues"/>
</dbReference>
<feature type="transmembrane region" description="Helical" evidence="12">
    <location>
        <begin position="209"/>
        <end position="231"/>
    </location>
</feature>
<dbReference type="InterPro" id="IPR017981">
    <property type="entry name" value="GPCR_2-like_7TM"/>
</dbReference>
<feature type="transmembrane region" description="Helical" evidence="12">
    <location>
        <begin position="329"/>
        <end position="350"/>
    </location>
</feature>
<evidence type="ECO:0000259" key="15">
    <source>
        <dbReference type="PROSITE" id="PS50261"/>
    </source>
</evidence>
<dbReference type="InterPro" id="IPR017983">
    <property type="entry name" value="GPCR_2_secretin-like_CS"/>
</dbReference>
<dbReference type="InterPro" id="IPR036445">
    <property type="entry name" value="GPCR_2_extracell_dom_sf"/>
</dbReference>
<sequence>MDSAQLLLLVLCGYLPKVLSVQMCDVVNEIQLEKERCENSTSGNVTSGCQGMWDIIACWPSARVGEVVTITCPPYFSYFSDHQKGNLSKTCTEDGWTEMHPIDIAVSCGYNLNSTSDDVSRLTQSHTCRASLLNSPRVLSLCLDLFSCISHSVCPRKLHCTRNYIHMHLFVSFILKAIAVFIKDVVLYEVGEVDNCSSGSVGCKAVIVFFQYCIMASFFWLLVEGLYLHALLAVSFFSERKYFWAYILIGWGGPAIFITAWSIAKANYNDVGCWDIIENTDVFWWIIKTPILASILMNFILFICIIRILRQKINCPDIGRNDSNQYSRLAKSTLLLIPLFGINYIVFAFIPEQVKTELRLVFDLILGSFQGFVVAVLYCFLNGEVQGEIKRKWRRWHLQRYMGSDTKYQHPSIGSSNNFNTQITMLTRCSPKTRRASLSFCNCSKKYI</sequence>
<dbReference type="PROSITE" id="PS00650">
    <property type="entry name" value="G_PROTEIN_RECEP_F2_2"/>
    <property type="match status" value="1"/>
</dbReference>
<dbReference type="FunFam" id="4.10.1240.10:FF:000016">
    <property type="entry name" value="Vasoactive intestinal peptide receptor 1"/>
    <property type="match status" value="1"/>
</dbReference>
<feature type="domain" description="G-protein coupled receptors family 2 profile 1" evidence="14">
    <location>
        <begin position="36"/>
        <end position="112"/>
    </location>
</feature>
<dbReference type="PROSITE" id="PS50261">
    <property type="entry name" value="G_PROTEIN_RECEP_F2_4"/>
    <property type="match status" value="1"/>
</dbReference>
<dbReference type="Proteomes" id="UP000265100">
    <property type="component" value="Chromosome 9"/>
</dbReference>
<evidence type="ECO:0000256" key="10">
    <source>
        <dbReference type="ARBA" id="ARBA00023180"/>
    </source>
</evidence>
<feature type="domain" description="G-protein coupled receptors family 2 profile 2" evidence="15">
    <location>
        <begin position="156"/>
        <end position="382"/>
    </location>
</feature>
<dbReference type="GO" id="GO:0017046">
    <property type="term" value="F:peptide hormone binding"/>
    <property type="evidence" value="ECO:0007669"/>
    <property type="project" value="TreeGrafter"/>
</dbReference>
<dbReference type="PROSITE" id="PS00649">
    <property type="entry name" value="G_PROTEIN_RECEP_F2_1"/>
    <property type="match status" value="1"/>
</dbReference>
<dbReference type="Pfam" id="PF00002">
    <property type="entry name" value="7tm_2"/>
    <property type="match status" value="1"/>
</dbReference>
<keyword evidence="8" id="KW-1015">Disulfide bond</keyword>
<keyword evidence="17" id="KW-1185">Reference proteome</keyword>
<evidence type="ECO:0000256" key="13">
    <source>
        <dbReference type="SAM" id="SignalP"/>
    </source>
</evidence>
<organism evidence="16 17">
    <name type="scientific">Astatotilapia calliptera</name>
    <name type="common">Eastern happy</name>
    <name type="synonym">Chromis callipterus</name>
    <dbReference type="NCBI Taxonomy" id="8154"/>
    <lineage>
        <taxon>Eukaryota</taxon>
        <taxon>Metazoa</taxon>
        <taxon>Chordata</taxon>
        <taxon>Craniata</taxon>
        <taxon>Vertebrata</taxon>
        <taxon>Euteleostomi</taxon>
        <taxon>Actinopterygii</taxon>
        <taxon>Neopterygii</taxon>
        <taxon>Teleostei</taxon>
        <taxon>Neoteleostei</taxon>
        <taxon>Acanthomorphata</taxon>
        <taxon>Ovalentaria</taxon>
        <taxon>Cichlomorphae</taxon>
        <taxon>Cichliformes</taxon>
        <taxon>Cichlidae</taxon>
        <taxon>African cichlids</taxon>
        <taxon>Pseudocrenilabrinae</taxon>
        <taxon>Haplochromini</taxon>
        <taxon>Astatotilapia</taxon>
    </lineage>
</organism>
<evidence type="ECO:0000256" key="3">
    <source>
        <dbReference type="ARBA" id="ARBA00022475"/>
    </source>
</evidence>
<comment type="subcellular location">
    <subcellularLocation>
        <location evidence="1">Cell membrane</location>
        <topology evidence="1">Multi-pass membrane protein</topology>
    </subcellularLocation>
</comment>
<evidence type="ECO:0000256" key="5">
    <source>
        <dbReference type="ARBA" id="ARBA00022989"/>
    </source>
</evidence>
<dbReference type="InterPro" id="IPR000832">
    <property type="entry name" value="GPCR_2_secretin-like"/>
</dbReference>
<dbReference type="PANTHER" id="PTHR45620:SF24">
    <property type="entry name" value="VASOACTIVE INTESTINAL POLYPEPTIDE RECEPTOR 1"/>
    <property type="match status" value="1"/>
</dbReference>
<keyword evidence="7 12" id="KW-0472">Membrane</keyword>
<dbReference type="GO" id="GO:0004999">
    <property type="term" value="F:vasoactive intestinal polypeptide receptor activity"/>
    <property type="evidence" value="ECO:0007669"/>
    <property type="project" value="InterPro"/>
</dbReference>
<keyword evidence="9" id="KW-0675">Receptor</keyword>
<keyword evidence="6" id="KW-0297">G-protein coupled receptor</keyword>
<evidence type="ECO:0000256" key="6">
    <source>
        <dbReference type="ARBA" id="ARBA00023040"/>
    </source>
</evidence>
<dbReference type="GO" id="GO:0007188">
    <property type="term" value="P:adenylate cyclase-modulating G protein-coupled receptor signaling pathway"/>
    <property type="evidence" value="ECO:0007669"/>
    <property type="project" value="Ensembl"/>
</dbReference>
<dbReference type="GO" id="GO:0005886">
    <property type="term" value="C:plasma membrane"/>
    <property type="evidence" value="ECO:0007669"/>
    <property type="project" value="UniProtKB-SubCell"/>
</dbReference>
<dbReference type="SUPFAM" id="SSF111418">
    <property type="entry name" value="Hormone receptor domain"/>
    <property type="match status" value="1"/>
</dbReference>
<evidence type="ECO:0000256" key="8">
    <source>
        <dbReference type="ARBA" id="ARBA00023157"/>
    </source>
</evidence>
<evidence type="ECO:0000313" key="17">
    <source>
        <dbReference type="Proteomes" id="UP000265100"/>
    </source>
</evidence>
<reference evidence="16" key="1">
    <citation type="submission" date="2018-05" db="EMBL/GenBank/DDBJ databases">
        <authorList>
            <person name="Datahose"/>
        </authorList>
    </citation>
    <scope>NUCLEOTIDE SEQUENCE</scope>
</reference>
<keyword evidence="5 12" id="KW-1133">Transmembrane helix</keyword>
<keyword evidence="11" id="KW-0807">Transducer</keyword>
<evidence type="ECO:0000256" key="2">
    <source>
        <dbReference type="ARBA" id="ARBA00005314"/>
    </source>
</evidence>
<reference evidence="16" key="2">
    <citation type="submission" date="2025-08" db="UniProtKB">
        <authorList>
            <consortium name="Ensembl"/>
        </authorList>
    </citation>
    <scope>IDENTIFICATION</scope>
</reference>
<dbReference type="InterPro" id="IPR001879">
    <property type="entry name" value="GPCR_2_extracellular_dom"/>
</dbReference>
<dbReference type="FunFam" id="1.20.1070.10:FF:000032">
    <property type="entry name" value="Vasoactive intestinal polypeptide receptor 1"/>
    <property type="match status" value="1"/>
</dbReference>
<protein>
    <recommendedName>
        <fullName evidence="18">Vasoactive intestinal peptide receptor 1b</fullName>
    </recommendedName>
</protein>
<feature type="chain" id="PRO_5044300078" description="Vasoactive intestinal peptide receptor 1b" evidence="13">
    <location>
        <begin position="21"/>
        <end position="448"/>
    </location>
</feature>
<dbReference type="GO" id="GO:0008528">
    <property type="term" value="F:G protein-coupled peptide receptor activity"/>
    <property type="evidence" value="ECO:0007669"/>
    <property type="project" value="TreeGrafter"/>
</dbReference>
<dbReference type="AlphaFoldDB" id="A0A3P8RDM9"/>
<evidence type="ECO:0000256" key="9">
    <source>
        <dbReference type="ARBA" id="ARBA00023170"/>
    </source>
</evidence>
<evidence type="ECO:0000256" key="11">
    <source>
        <dbReference type="ARBA" id="ARBA00023224"/>
    </source>
</evidence>
<feature type="signal peptide" evidence="13">
    <location>
        <begin position="1"/>
        <end position="20"/>
    </location>
</feature>
<dbReference type="SMART" id="SM00008">
    <property type="entry name" value="HormR"/>
    <property type="match status" value="1"/>
</dbReference>
<dbReference type="PRINTS" id="PR00249">
    <property type="entry name" value="GPCRSECRETIN"/>
</dbReference>
<dbReference type="Gene3D" id="4.10.1240.10">
    <property type="entry name" value="GPCR, family 2, extracellular hormone receptor domain"/>
    <property type="match status" value="1"/>
</dbReference>
<dbReference type="Pfam" id="PF02793">
    <property type="entry name" value="HRM"/>
    <property type="match status" value="1"/>
</dbReference>
<dbReference type="PRINTS" id="PR01154">
    <property type="entry name" value="VIP1RECEPTOR"/>
</dbReference>
<feature type="transmembrane region" description="Helical" evidence="12">
    <location>
        <begin position="283"/>
        <end position="309"/>
    </location>
</feature>
<feature type="transmembrane region" description="Helical" evidence="12">
    <location>
        <begin position="362"/>
        <end position="381"/>
    </location>
</feature>
<evidence type="ECO:0000256" key="12">
    <source>
        <dbReference type="SAM" id="Phobius"/>
    </source>
</evidence>
<evidence type="ECO:0000256" key="7">
    <source>
        <dbReference type="ARBA" id="ARBA00023136"/>
    </source>
</evidence>
<evidence type="ECO:0000256" key="1">
    <source>
        <dbReference type="ARBA" id="ARBA00004651"/>
    </source>
</evidence>
<dbReference type="PANTHER" id="PTHR45620">
    <property type="entry name" value="PDF RECEPTOR-LIKE PROTEIN-RELATED"/>
    <property type="match status" value="1"/>
</dbReference>
<dbReference type="PROSITE" id="PS50227">
    <property type="entry name" value="G_PROTEIN_RECEP_F2_3"/>
    <property type="match status" value="1"/>
</dbReference>
<keyword evidence="13" id="KW-0732">Signal</keyword>